<dbReference type="PANTHER" id="PTHR12687">
    <property type="entry name" value="NUCLEOLAR COMPLEX 2 AND RAD4-RELATED"/>
    <property type="match status" value="1"/>
</dbReference>
<name>A0AA41SHH1_PAPNU</name>
<feature type="non-terminal residue" evidence="5">
    <location>
        <position position="1"/>
    </location>
</feature>
<protein>
    <submittedName>
        <fullName evidence="5">Uncharacterized protein</fullName>
    </submittedName>
</protein>
<feature type="non-terminal residue" evidence="5">
    <location>
        <position position="118"/>
    </location>
</feature>
<feature type="region of interest" description="Disordered" evidence="4">
    <location>
        <begin position="41"/>
        <end position="60"/>
    </location>
</feature>
<dbReference type="GO" id="GO:0030690">
    <property type="term" value="C:Noc1p-Noc2p complex"/>
    <property type="evidence" value="ECO:0007669"/>
    <property type="project" value="TreeGrafter"/>
</dbReference>
<keyword evidence="3" id="KW-0539">Nucleus</keyword>
<accession>A0AA41SHH1</accession>
<evidence type="ECO:0000256" key="3">
    <source>
        <dbReference type="ARBA" id="ARBA00023242"/>
    </source>
</evidence>
<dbReference type="Proteomes" id="UP001177140">
    <property type="component" value="Unassembled WGS sequence"/>
</dbReference>
<dbReference type="AlphaFoldDB" id="A0AA41SHH1"/>
<evidence type="ECO:0000313" key="5">
    <source>
        <dbReference type="EMBL" id="MCL7034960.1"/>
    </source>
</evidence>
<dbReference type="GO" id="GO:0042273">
    <property type="term" value="P:ribosomal large subunit biogenesis"/>
    <property type="evidence" value="ECO:0007669"/>
    <property type="project" value="TreeGrafter"/>
</dbReference>
<organism evidence="5 6">
    <name type="scientific">Papaver nudicaule</name>
    <name type="common">Iceland poppy</name>
    <dbReference type="NCBI Taxonomy" id="74823"/>
    <lineage>
        <taxon>Eukaryota</taxon>
        <taxon>Viridiplantae</taxon>
        <taxon>Streptophyta</taxon>
        <taxon>Embryophyta</taxon>
        <taxon>Tracheophyta</taxon>
        <taxon>Spermatophyta</taxon>
        <taxon>Magnoliopsida</taxon>
        <taxon>Ranunculales</taxon>
        <taxon>Papaveraceae</taxon>
        <taxon>Papaveroideae</taxon>
        <taxon>Papaver</taxon>
    </lineage>
</organism>
<dbReference type="InterPro" id="IPR005343">
    <property type="entry name" value="Noc2"/>
</dbReference>
<feature type="compositionally biased region" description="Acidic residues" evidence="4">
    <location>
        <begin position="41"/>
        <end position="55"/>
    </location>
</feature>
<dbReference type="PANTHER" id="PTHR12687:SF8">
    <property type="entry name" value="PROTEIN REBELOTE"/>
    <property type="match status" value="1"/>
</dbReference>
<comment type="caution">
    <text evidence="5">The sequence shown here is derived from an EMBL/GenBank/DDBJ whole genome shotgun (WGS) entry which is preliminary data.</text>
</comment>
<evidence type="ECO:0000256" key="1">
    <source>
        <dbReference type="ARBA" id="ARBA00004123"/>
    </source>
</evidence>
<keyword evidence="6" id="KW-1185">Reference proteome</keyword>
<dbReference type="GO" id="GO:0030691">
    <property type="term" value="C:Noc2p-Noc3p complex"/>
    <property type="evidence" value="ECO:0007669"/>
    <property type="project" value="TreeGrafter"/>
</dbReference>
<evidence type="ECO:0000256" key="4">
    <source>
        <dbReference type="SAM" id="MobiDB-lite"/>
    </source>
</evidence>
<sequence>ALLGQNKEICLESANQKKKLNRLLEKDPKFSEFMEAHAVELEQDSDNSDSDEEAATSDQDMVEAMVEADSSIGKALATSIIGFWSQLVLEEKTFFKLLNAYGAACQYGSGDAIDAVFR</sequence>
<comment type="subcellular location">
    <subcellularLocation>
        <location evidence="1">Nucleus</location>
    </subcellularLocation>
</comment>
<dbReference type="GO" id="GO:0005654">
    <property type="term" value="C:nucleoplasm"/>
    <property type="evidence" value="ECO:0007669"/>
    <property type="project" value="TreeGrafter"/>
</dbReference>
<proteinExistence type="inferred from homology"/>
<gene>
    <name evidence="5" type="ORF">MKW94_023501</name>
</gene>
<evidence type="ECO:0000256" key="2">
    <source>
        <dbReference type="ARBA" id="ARBA00005907"/>
    </source>
</evidence>
<dbReference type="GO" id="GO:0005730">
    <property type="term" value="C:nucleolus"/>
    <property type="evidence" value="ECO:0007669"/>
    <property type="project" value="TreeGrafter"/>
</dbReference>
<reference evidence="5" key="1">
    <citation type="submission" date="2022-03" db="EMBL/GenBank/DDBJ databases">
        <title>A functionally conserved STORR gene fusion in Papaver species that diverged 16.8 million years ago.</title>
        <authorList>
            <person name="Catania T."/>
        </authorList>
    </citation>
    <scope>NUCLEOTIDE SEQUENCE</scope>
    <source>
        <strain evidence="5">S-191538</strain>
    </source>
</reference>
<dbReference type="EMBL" id="JAJJMA010151900">
    <property type="protein sequence ID" value="MCL7034960.1"/>
    <property type="molecule type" value="Genomic_DNA"/>
</dbReference>
<comment type="similarity">
    <text evidence="2">Belongs to the NOC2 family.</text>
</comment>
<evidence type="ECO:0000313" key="6">
    <source>
        <dbReference type="Proteomes" id="UP001177140"/>
    </source>
</evidence>